<reference evidence="14 15" key="1">
    <citation type="submission" date="2020-08" db="EMBL/GenBank/DDBJ databases">
        <authorList>
            <person name="Liu C."/>
            <person name="Sun Q."/>
        </authorList>
    </citation>
    <scope>NUCLEOTIDE SEQUENCE [LARGE SCALE GENOMIC DNA]</scope>
    <source>
        <strain evidence="14 15">NSJ-29</strain>
    </source>
</reference>
<dbReference type="Pfam" id="PF13493">
    <property type="entry name" value="DUF4118"/>
    <property type="match status" value="1"/>
</dbReference>
<evidence type="ECO:0000259" key="13">
    <source>
        <dbReference type="Pfam" id="PF13493"/>
    </source>
</evidence>
<dbReference type="Pfam" id="PF02702">
    <property type="entry name" value="KdpD"/>
    <property type="match status" value="1"/>
</dbReference>
<comment type="subcellular location">
    <subcellularLocation>
        <location evidence="1">Membrane</location>
        <topology evidence="1">Multi-pass membrane protein</topology>
    </subcellularLocation>
</comment>
<dbReference type="FunFam" id="3.40.50.300:FF:000483">
    <property type="entry name" value="Sensor histidine kinase KdpD"/>
    <property type="match status" value="1"/>
</dbReference>
<dbReference type="KEGG" id="whj:H9Q79_02430"/>
<dbReference type="Gene3D" id="3.30.450.40">
    <property type="match status" value="1"/>
</dbReference>
<evidence type="ECO:0000259" key="12">
    <source>
        <dbReference type="Pfam" id="PF02702"/>
    </source>
</evidence>
<dbReference type="GO" id="GO:0005737">
    <property type="term" value="C:cytoplasm"/>
    <property type="evidence" value="ECO:0007669"/>
    <property type="project" value="UniProtKB-ARBA"/>
</dbReference>
<keyword evidence="4 11" id="KW-0812">Transmembrane</keyword>
<protein>
    <submittedName>
        <fullName evidence="14">Sensor histidine kinase KdpD</fullName>
    </submittedName>
</protein>
<feature type="domain" description="Sensor protein KdpD transmembrane" evidence="13">
    <location>
        <begin position="409"/>
        <end position="515"/>
    </location>
</feature>
<sequence length="756" mass="84868">MEMDNRPDPDRLLKQVESEEQNRKKGKLKIFFGYAAGVGKTYAMLQAARQAAAEGTDTVAGYVEPHARPETTALLDGLEVLPVREIPYKNILLKEFDLDAALARNPQLILVDELAHTNAPGSRHTKRYQDIQELLAAGITVYTTVNVQHLESLTDIVASFTGIVIHERIPDFVFDGADKIELVDIEPEELLARFQEGKVYRKQQAGRAMDHFFTIDNLQALREIALRRTADQVNLKTERMREQNRGSEYCTDEHILVCLSPSPSNAKVIRAAARMVKAFKARFSAVYVDSGRNKPLNSEDLMRLQMNEKLAEQLEARIITLFGESITGQIAEYARVAGVSKIVLGRSYTKHKKSSFSEQLAKLLPKLEIYLIPDTYSSAYRGKYSRKGRTAVVKNKEERQTHMMRDLAVLAAILAISTAAAVCFRALGLDDSNSIMIYILGILLTALITEKQIYSLFSVLGGVVCFNLLFTEPIGTLLVSQPGYFVTFGVMFAVGSTTALLAKKVKRYGRQAVRRSWRMETLLETNQQLQMAEGEDKIADVVCSQLCRLLGRDIIYFPGEPDRVKAKLYPLESGSQAELLTGEEEVAVAAWSYKNNKHAGAMTTTLPGAKGLYLAIRSDRRVFGVVGIRMGERQLSIFDESLLNGILGDAALAMERERTQEEKNIALIRMKQEETRLNLLSGVFHRLRQPVENVCRDSAELRRCGEELPEEKRRELYDELYENSASLSELAGHLLEILSAEKEGKKIYENSQKKQN</sequence>
<evidence type="ECO:0000256" key="1">
    <source>
        <dbReference type="ARBA" id="ARBA00004141"/>
    </source>
</evidence>
<evidence type="ECO:0000256" key="6">
    <source>
        <dbReference type="ARBA" id="ARBA00022777"/>
    </source>
</evidence>
<feature type="transmembrane region" description="Helical" evidence="11">
    <location>
        <begin position="484"/>
        <end position="502"/>
    </location>
</feature>
<dbReference type="RefSeq" id="WP_118642320.1">
    <property type="nucleotide sequence ID" value="NZ_CP060635.1"/>
</dbReference>
<keyword evidence="7" id="KW-0067">ATP-binding</keyword>
<evidence type="ECO:0000256" key="5">
    <source>
        <dbReference type="ARBA" id="ARBA00022741"/>
    </source>
</evidence>
<evidence type="ECO:0000256" key="2">
    <source>
        <dbReference type="ARBA" id="ARBA00022553"/>
    </source>
</evidence>
<dbReference type="SUPFAM" id="SSF52402">
    <property type="entry name" value="Adenine nucleotide alpha hydrolases-like"/>
    <property type="match status" value="1"/>
</dbReference>
<dbReference type="GO" id="GO:0005886">
    <property type="term" value="C:plasma membrane"/>
    <property type="evidence" value="ECO:0007669"/>
    <property type="project" value="TreeGrafter"/>
</dbReference>
<feature type="transmembrane region" description="Helical" evidence="11">
    <location>
        <begin position="433"/>
        <end position="449"/>
    </location>
</feature>
<dbReference type="InterPro" id="IPR052023">
    <property type="entry name" value="Histidine_kinase_KdpD"/>
</dbReference>
<keyword evidence="10 11" id="KW-0472">Membrane</keyword>
<dbReference type="PANTHER" id="PTHR45569">
    <property type="entry name" value="SENSOR PROTEIN KDPD"/>
    <property type="match status" value="1"/>
</dbReference>
<dbReference type="InterPro" id="IPR025201">
    <property type="entry name" value="KdpD_TM"/>
</dbReference>
<dbReference type="EMBL" id="CP060635">
    <property type="protein sequence ID" value="QNM09170.1"/>
    <property type="molecule type" value="Genomic_DNA"/>
</dbReference>
<proteinExistence type="predicted"/>
<dbReference type="InterPro" id="IPR003852">
    <property type="entry name" value="Sig_transdc_His_kinase_KdpD_N"/>
</dbReference>
<keyword evidence="5" id="KW-0547">Nucleotide-binding</keyword>
<keyword evidence="15" id="KW-1185">Reference proteome</keyword>
<name>A0A7G9GED8_9FIRM</name>
<dbReference type="Proteomes" id="UP000515860">
    <property type="component" value="Chromosome"/>
</dbReference>
<feature type="domain" description="Signal transduction histidine kinase osmosensitive K+ channel sensor N-terminal" evidence="12">
    <location>
        <begin position="24"/>
        <end position="233"/>
    </location>
</feature>
<evidence type="ECO:0000313" key="15">
    <source>
        <dbReference type="Proteomes" id="UP000515860"/>
    </source>
</evidence>
<evidence type="ECO:0000256" key="11">
    <source>
        <dbReference type="SAM" id="Phobius"/>
    </source>
</evidence>
<evidence type="ECO:0000256" key="10">
    <source>
        <dbReference type="ARBA" id="ARBA00023136"/>
    </source>
</evidence>
<evidence type="ECO:0000256" key="7">
    <source>
        <dbReference type="ARBA" id="ARBA00022840"/>
    </source>
</evidence>
<keyword evidence="2" id="KW-0597">Phosphoprotein</keyword>
<evidence type="ECO:0000313" key="14">
    <source>
        <dbReference type="EMBL" id="QNM09170.1"/>
    </source>
</evidence>
<dbReference type="Gene3D" id="3.40.50.620">
    <property type="entry name" value="HUPs"/>
    <property type="match status" value="1"/>
</dbReference>
<organism evidence="14 15">
    <name type="scientific">Wansuia hejianensis</name>
    <dbReference type="NCBI Taxonomy" id="2763667"/>
    <lineage>
        <taxon>Bacteria</taxon>
        <taxon>Bacillati</taxon>
        <taxon>Bacillota</taxon>
        <taxon>Clostridia</taxon>
        <taxon>Lachnospirales</taxon>
        <taxon>Lachnospiraceae</taxon>
        <taxon>Wansuia</taxon>
    </lineage>
</organism>
<feature type="transmembrane region" description="Helical" evidence="11">
    <location>
        <begin position="407"/>
        <end position="427"/>
    </location>
</feature>
<keyword evidence="9" id="KW-0902">Two-component regulatory system</keyword>
<dbReference type="GO" id="GO:0005524">
    <property type="term" value="F:ATP binding"/>
    <property type="evidence" value="ECO:0007669"/>
    <property type="project" value="UniProtKB-KW"/>
</dbReference>
<dbReference type="Gene3D" id="1.20.120.620">
    <property type="entry name" value="Backbone structure of the membrane domain of e. Coli histidine kinase receptor kdpd"/>
    <property type="match status" value="1"/>
</dbReference>
<dbReference type="InterPro" id="IPR027417">
    <property type="entry name" value="P-loop_NTPase"/>
</dbReference>
<gene>
    <name evidence="14" type="ORF">H9Q79_02430</name>
</gene>
<dbReference type="Gene3D" id="3.40.50.300">
    <property type="entry name" value="P-loop containing nucleotide triphosphate hydrolases"/>
    <property type="match status" value="1"/>
</dbReference>
<evidence type="ECO:0000256" key="4">
    <source>
        <dbReference type="ARBA" id="ARBA00022692"/>
    </source>
</evidence>
<dbReference type="GO" id="GO:0000155">
    <property type="term" value="F:phosphorelay sensor kinase activity"/>
    <property type="evidence" value="ECO:0007669"/>
    <property type="project" value="InterPro"/>
</dbReference>
<dbReference type="InterPro" id="IPR014729">
    <property type="entry name" value="Rossmann-like_a/b/a_fold"/>
</dbReference>
<evidence type="ECO:0000256" key="3">
    <source>
        <dbReference type="ARBA" id="ARBA00022679"/>
    </source>
</evidence>
<accession>A0A7G9GED8</accession>
<keyword evidence="3" id="KW-0808">Transferase</keyword>
<keyword evidence="6 14" id="KW-0418">Kinase</keyword>
<dbReference type="InterPro" id="IPR038318">
    <property type="entry name" value="KdpD_sf"/>
</dbReference>
<dbReference type="PANTHER" id="PTHR45569:SF1">
    <property type="entry name" value="SENSOR PROTEIN KDPD"/>
    <property type="match status" value="1"/>
</dbReference>
<dbReference type="AlphaFoldDB" id="A0A7G9GED8"/>
<feature type="transmembrane region" description="Helical" evidence="11">
    <location>
        <begin position="456"/>
        <end position="478"/>
    </location>
</feature>
<evidence type="ECO:0000256" key="9">
    <source>
        <dbReference type="ARBA" id="ARBA00023012"/>
    </source>
</evidence>
<dbReference type="InterPro" id="IPR029016">
    <property type="entry name" value="GAF-like_dom_sf"/>
</dbReference>
<evidence type="ECO:0000256" key="8">
    <source>
        <dbReference type="ARBA" id="ARBA00022989"/>
    </source>
</evidence>
<keyword evidence="8 11" id="KW-1133">Transmembrane helix</keyword>